<sequence length="94" mass="10423">MKSSRPVLPPPDDVLANRRRLVFSLALLSLPLAFQFAEAAIVPVPEAMRIVLAFSVWATLVVLELSAGALVWALCRALRRLRQGGMPAWRAYPR</sequence>
<feature type="transmembrane region" description="Helical" evidence="1">
    <location>
        <begin position="49"/>
        <end position="74"/>
    </location>
</feature>
<dbReference type="RefSeq" id="WP_011763932.1">
    <property type="nucleotide sequence ID" value="NC_008702.1"/>
</dbReference>
<organism evidence="2 3">
    <name type="scientific">Azoarcus sp. (strain BH72)</name>
    <dbReference type="NCBI Taxonomy" id="418699"/>
    <lineage>
        <taxon>Bacteria</taxon>
        <taxon>Pseudomonadati</taxon>
        <taxon>Pseudomonadota</taxon>
        <taxon>Betaproteobacteria</taxon>
        <taxon>Rhodocyclales</taxon>
        <taxon>Zoogloeaceae</taxon>
        <taxon>Azoarcus</taxon>
    </lineage>
</organism>
<reference evidence="2 3" key="1">
    <citation type="journal article" date="2006" name="Nat. Biotechnol.">
        <title>Complete genome of the mutualistic, N2-fixing grass endophyte Azoarcus sp. strain BH72.</title>
        <authorList>
            <person name="Krause A."/>
            <person name="Ramakumar A."/>
            <person name="Bartels D."/>
            <person name="Battistoni F."/>
            <person name="Bekel T."/>
            <person name="Boch J."/>
            <person name="Boehm M."/>
            <person name="Friedrich F."/>
            <person name="Hurek T."/>
            <person name="Krause L."/>
            <person name="Linke B."/>
            <person name="McHardy A.C."/>
            <person name="Sarkar A."/>
            <person name="Schneiker S."/>
            <person name="Syed A.A."/>
            <person name="Thauer R."/>
            <person name="Vorhoelter F.-J."/>
            <person name="Weidner S."/>
            <person name="Puehler A."/>
            <person name="Reinhold-Hurek B."/>
            <person name="Kaiser O."/>
            <person name="Goesmann A."/>
        </authorList>
    </citation>
    <scope>NUCLEOTIDE SEQUENCE [LARGE SCALE GENOMIC DNA]</scope>
    <source>
        <strain evidence="2 3">BH72</strain>
    </source>
</reference>
<dbReference type="KEGG" id="azo:azo0197"/>
<dbReference type="HOGENOM" id="CLU_2380066_0_0_4"/>
<accession>A1K1V9</accession>
<dbReference type="KEGG" id="aoa:dqs_0211"/>
<keyword evidence="3" id="KW-1185">Reference proteome</keyword>
<proteinExistence type="predicted"/>
<protein>
    <submittedName>
        <fullName evidence="2">Hypothetical membrane protein</fullName>
    </submittedName>
</protein>
<evidence type="ECO:0000313" key="2">
    <source>
        <dbReference type="EMBL" id="CAL92814.1"/>
    </source>
</evidence>
<evidence type="ECO:0000313" key="3">
    <source>
        <dbReference type="Proteomes" id="UP000002588"/>
    </source>
</evidence>
<dbReference type="Proteomes" id="UP000002588">
    <property type="component" value="Chromosome"/>
</dbReference>
<dbReference type="OrthoDB" id="10002896at2"/>
<keyword evidence="1" id="KW-0472">Membrane</keyword>
<evidence type="ECO:0000256" key="1">
    <source>
        <dbReference type="SAM" id="Phobius"/>
    </source>
</evidence>
<keyword evidence="1" id="KW-1133">Transmembrane helix</keyword>
<gene>
    <name evidence="2" type="ordered locus">azo0197</name>
</gene>
<name>A1K1V9_AZOSB</name>
<dbReference type="EMBL" id="AM406670">
    <property type="protein sequence ID" value="CAL92814.1"/>
    <property type="molecule type" value="Genomic_DNA"/>
</dbReference>
<dbReference type="AlphaFoldDB" id="A1K1V9"/>
<keyword evidence="1" id="KW-0812">Transmembrane</keyword>